<proteinExistence type="predicted"/>
<name>A0A3A6U310_9GAMM</name>
<dbReference type="AlphaFoldDB" id="A0A3A6U310"/>
<dbReference type="EMBL" id="QYYH01000022">
    <property type="protein sequence ID" value="RJY18431.1"/>
    <property type="molecule type" value="Genomic_DNA"/>
</dbReference>
<dbReference type="EC" id="2.7.1.59" evidence="1"/>
<evidence type="ECO:0000256" key="9">
    <source>
        <dbReference type="ARBA" id="ARBA00049065"/>
    </source>
</evidence>
<evidence type="ECO:0000313" key="11">
    <source>
        <dbReference type="Proteomes" id="UP000273022"/>
    </source>
</evidence>
<keyword evidence="2" id="KW-0808">Transferase</keyword>
<dbReference type="RefSeq" id="WP_121852591.1">
    <property type="nucleotide sequence ID" value="NZ_CP037952.1"/>
</dbReference>
<keyword evidence="11" id="KW-1185">Reference proteome</keyword>
<comment type="caution">
    <text evidence="10">The sequence shown here is derived from an EMBL/GenBank/DDBJ whole genome shotgun (WGS) entry which is preliminary data.</text>
</comment>
<evidence type="ECO:0000256" key="1">
    <source>
        <dbReference type="ARBA" id="ARBA00012122"/>
    </source>
</evidence>
<keyword evidence="4" id="KW-0547">Nucleotide-binding</keyword>
<dbReference type="PANTHER" id="PTHR18964">
    <property type="entry name" value="ROK (REPRESSOR, ORF, KINASE) FAMILY"/>
    <property type="match status" value="1"/>
</dbReference>
<dbReference type="InterPro" id="IPR043129">
    <property type="entry name" value="ATPase_NBD"/>
</dbReference>
<evidence type="ECO:0000256" key="5">
    <source>
        <dbReference type="ARBA" id="ARBA00022777"/>
    </source>
</evidence>
<keyword evidence="5" id="KW-0418">Kinase</keyword>
<evidence type="ECO:0000256" key="6">
    <source>
        <dbReference type="ARBA" id="ARBA00022833"/>
    </source>
</evidence>
<keyword evidence="3" id="KW-0479">Metal-binding</keyword>
<dbReference type="InterPro" id="IPR000600">
    <property type="entry name" value="ROK"/>
</dbReference>
<evidence type="ECO:0000256" key="3">
    <source>
        <dbReference type="ARBA" id="ARBA00022723"/>
    </source>
</evidence>
<accession>A0A3A6U310</accession>
<dbReference type="GO" id="GO:0046872">
    <property type="term" value="F:metal ion binding"/>
    <property type="evidence" value="ECO:0007669"/>
    <property type="project" value="UniProtKB-KW"/>
</dbReference>
<dbReference type="SUPFAM" id="SSF53067">
    <property type="entry name" value="Actin-like ATPase domain"/>
    <property type="match status" value="1"/>
</dbReference>
<keyword evidence="6" id="KW-0862">Zinc</keyword>
<comment type="catalytic activity">
    <reaction evidence="9">
        <text>N-acetyl-D-glucosamine + ATP = N-acetyl-D-glucosamine 6-phosphate + ADP + H(+)</text>
        <dbReference type="Rhea" id="RHEA:17417"/>
        <dbReference type="ChEBI" id="CHEBI:15378"/>
        <dbReference type="ChEBI" id="CHEBI:30616"/>
        <dbReference type="ChEBI" id="CHEBI:57513"/>
        <dbReference type="ChEBI" id="CHEBI:456216"/>
        <dbReference type="ChEBI" id="CHEBI:506227"/>
        <dbReference type="EC" id="2.7.1.59"/>
    </reaction>
</comment>
<reference evidence="10 11" key="1">
    <citation type="submission" date="2018-09" db="EMBL/GenBank/DDBJ databases">
        <title>Phylogeny of the Shewanellaceae, and recommendation for two new genera, Pseudoshewanella and Parashewanella.</title>
        <authorList>
            <person name="Wang G."/>
        </authorList>
    </citation>
    <scope>NUCLEOTIDE SEQUENCE [LARGE SCALE GENOMIC DNA]</scope>
    <source>
        <strain evidence="10 11">KCTC 22492</strain>
    </source>
</reference>
<evidence type="ECO:0000256" key="7">
    <source>
        <dbReference type="ARBA" id="ARBA00022840"/>
    </source>
</evidence>
<evidence type="ECO:0000256" key="8">
    <source>
        <dbReference type="ARBA" id="ARBA00023277"/>
    </source>
</evidence>
<evidence type="ECO:0000256" key="2">
    <source>
        <dbReference type="ARBA" id="ARBA00022679"/>
    </source>
</evidence>
<dbReference type="GO" id="GO:0045127">
    <property type="term" value="F:N-acetylglucosamine kinase activity"/>
    <property type="evidence" value="ECO:0007669"/>
    <property type="project" value="UniProtKB-EC"/>
</dbReference>
<evidence type="ECO:0000256" key="4">
    <source>
        <dbReference type="ARBA" id="ARBA00022741"/>
    </source>
</evidence>
<dbReference type="Pfam" id="PF00480">
    <property type="entry name" value="ROK"/>
    <property type="match status" value="1"/>
</dbReference>
<protein>
    <recommendedName>
        <fullName evidence="1">N-acetylglucosamine kinase</fullName>
        <ecNumber evidence="1">2.7.1.59</ecNumber>
    </recommendedName>
</protein>
<dbReference type="Gene3D" id="3.30.420.40">
    <property type="match status" value="2"/>
</dbReference>
<dbReference type="OrthoDB" id="9810372at2"/>
<dbReference type="Proteomes" id="UP000273022">
    <property type="component" value="Unassembled WGS sequence"/>
</dbReference>
<sequence length="307" mass="33346">MICGIDIGGTKIEIAAFDSSYNQYIQRRVSTPTSDYSEFLSLIKTLVDEIDKTFSYKSHVGIGFPGIIDVNGRHLSANIPCITGKTLTADLKKLLDRNVTSENDCVCFALAETIDGAGRGFQRVFSAILGTGAAGALFVDGNIAMGKNRISGEYGHIPLPAFLQRKYSLPHQSCGCGLNDCMEQYVAGPGLERLYQHMSPDNSSIDTYNVIAQYRQGDPIAIQVFQCYLELLGYTFSSIVMHHDPDIIVLGGGMSQVTEIVKSLPQAMQPFLFTNVNPPIVVSALFEKSAGSRGAAMLTQIPLTRSQ</sequence>
<organism evidence="10 11">
    <name type="scientific">Parashewanella spongiae</name>
    <dbReference type="NCBI Taxonomy" id="342950"/>
    <lineage>
        <taxon>Bacteria</taxon>
        <taxon>Pseudomonadati</taxon>
        <taxon>Pseudomonadota</taxon>
        <taxon>Gammaproteobacteria</taxon>
        <taxon>Alteromonadales</taxon>
        <taxon>Shewanellaceae</taxon>
        <taxon>Parashewanella</taxon>
    </lineage>
</organism>
<dbReference type="PANTHER" id="PTHR18964:SF162">
    <property type="entry name" value="N-ACETYL-D-GLUCOSAMINE KINASE"/>
    <property type="match status" value="1"/>
</dbReference>
<keyword evidence="7" id="KW-0067">ATP-binding</keyword>
<evidence type="ECO:0000313" key="10">
    <source>
        <dbReference type="EMBL" id="RJY18431.1"/>
    </source>
</evidence>
<keyword evidence="8" id="KW-0119">Carbohydrate metabolism</keyword>
<dbReference type="CDD" id="cd24057">
    <property type="entry name" value="ASKHA_NBD_ROK_NAGK"/>
    <property type="match status" value="1"/>
</dbReference>
<gene>
    <name evidence="10" type="ORF">D5R81_05195</name>
</gene>
<dbReference type="GO" id="GO:0005524">
    <property type="term" value="F:ATP binding"/>
    <property type="evidence" value="ECO:0007669"/>
    <property type="project" value="UniProtKB-KW"/>
</dbReference>